<evidence type="ECO:0000256" key="15">
    <source>
        <dbReference type="SAM" id="Phobius"/>
    </source>
</evidence>
<feature type="transmembrane region" description="Helical" evidence="15">
    <location>
        <begin position="73"/>
        <end position="94"/>
    </location>
</feature>
<accession>A0A1Y2HVD1</accession>
<evidence type="ECO:0000256" key="12">
    <source>
        <dbReference type="ARBA" id="ARBA00023098"/>
    </source>
</evidence>
<keyword evidence="7 16" id="KW-0808">Transferase</keyword>
<dbReference type="EMBL" id="MCFL01000008">
    <property type="protein sequence ID" value="ORZ38469.1"/>
    <property type="molecule type" value="Genomic_DNA"/>
</dbReference>
<dbReference type="GO" id="GO:0008168">
    <property type="term" value="F:methyltransferase activity"/>
    <property type="evidence" value="ECO:0007669"/>
    <property type="project" value="UniProtKB-KW"/>
</dbReference>
<dbReference type="Proteomes" id="UP000193411">
    <property type="component" value="Unassembled WGS sequence"/>
</dbReference>
<dbReference type="GO" id="GO:0006665">
    <property type="term" value="P:sphingolipid metabolic process"/>
    <property type="evidence" value="ECO:0007669"/>
    <property type="project" value="UniProtKB-KW"/>
</dbReference>
<dbReference type="EC" id="2.1.1.317" evidence="14"/>
<evidence type="ECO:0000256" key="13">
    <source>
        <dbReference type="ARBA" id="ARBA00023136"/>
    </source>
</evidence>
<sequence>MTTSHAQPLAAEFAPYWQTARVAAEHGKRATVPVPPYPFHGAGSKQFSLVLMWSIILAVPALPVLALNVSLLWYAYPVSLLLLGLPAFAAFVYYSSRHMSAPSQPDIPLPSKPIDAYLEFRDPELKAKYANKPAGTAKIAMEELFEAYFDEKVDFKVDVLTALECRYDYAQFRFTTGQFKFFLTQWIPETLWHSKAQDEDQVREHYDRGNDFYAAFLGERMVYTSGLVSDPKKRESLEQLQDNKLEYVSERLQLKPGDRHLDIGCGWGTLAIHAAKFYGTTSTGVTLAANQIEFGRRRAAENGVEDRVNFLHMDYRDIPKQKFDKISCLEMAEHVGVRLFPSFMNQVYDMLEDDGLFFLQIAGLRRLWTTEDLIWGLFMAKYVFPGADASCPLAWVINQLEVGGFEVREVQTVGVHYSATIERWYRNWCANREKMAEAYGEKWARIWEVFLAWSTIIARQGSATCYQIVANKNVNKFDRVSVMRGIETAARGLKA</sequence>
<evidence type="ECO:0000256" key="8">
    <source>
        <dbReference type="ARBA" id="ARBA00022691"/>
    </source>
</evidence>
<dbReference type="SUPFAM" id="SSF53335">
    <property type="entry name" value="S-adenosyl-L-methionine-dependent methyltransferases"/>
    <property type="match status" value="1"/>
</dbReference>
<organism evidence="16 17">
    <name type="scientific">Catenaria anguillulae PL171</name>
    <dbReference type="NCBI Taxonomy" id="765915"/>
    <lineage>
        <taxon>Eukaryota</taxon>
        <taxon>Fungi</taxon>
        <taxon>Fungi incertae sedis</taxon>
        <taxon>Blastocladiomycota</taxon>
        <taxon>Blastocladiomycetes</taxon>
        <taxon>Blastocladiales</taxon>
        <taxon>Catenariaceae</taxon>
        <taxon>Catenaria</taxon>
    </lineage>
</organism>
<keyword evidence="10" id="KW-0746">Sphingolipid metabolism</keyword>
<reference evidence="16 17" key="1">
    <citation type="submission" date="2016-07" db="EMBL/GenBank/DDBJ databases">
        <title>Pervasive Adenine N6-methylation of Active Genes in Fungi.</title>
        <authorList>
            <consortium name="DOE Joint Genome Institute"/>
            <person name="Mondo S.J."/>
            <person name="Dannebaum R.O."/>
            <person name="Kuo R.C."/>
            <person name="Labutti K."/>
            <person name="Haridas S."/>
            <person name="Kuo A."/>
            <person name="Salamov A."/>
            <person name="Ahrendt S.R."/>
            <person name="Lipzen A."/>
            <person name="Sullivan W."/>
            <person name="Andreopoulos W.B."/>
            <person name="Clum A."/>
            <person name="Lindquist E."/>
            <person name="Daum C."/>
            <person name="Ramamoorthy G.K."/>
            <person name="Gryganskyi A."/>
            <person name="Culley D."/>
            <person name="Magnuson J.K."/>
            <person name="James T.Y."/>
            <person name="O'Malley M.A."/>
            <person name="Stajich J.E."/>
            <person name="Spatafora J.W."/>
            <person name="Visel A."/>
            <person name="Grigoriev I.V."/>
        </authorList>
    </citation>
    <scope>NUCLEOTIDE SEQUENCE [LARGE SCALE GENOMIC DNA]</scope>
    <source>
        <strain evidence="16 17">PL171</strain>
    </source>
</reference>
<evidence type="ECO:0000256" key="14">
    <source>
        <dbReference type="ARBA" id="ARBA00039020"/>
    </source>
</evidence>
<evidence type="ECO:0000313" key="17">
    <source>
        <dbReference type="Proteomes" id="UP000193411"/>
    </source>
</evidence>
<keyword evidence="11 15" id="KW-1133">Transmembrane helix</keyword>
<dbReference type="AlphaFoldDB" id="A0A1Y2HVD1"/>
<evidence type="ECO:0000256" key="10">
    <source>
        <dbReference type="ARBA" id="ARBA00022919"/>
    </source>
</evidence>
<evidence type="ECO:0000256" key="4">
    <source>
        <dbReference type="ARBA" id="ARBA00010815"/>
    </source>
</evidence>
<dbReference type="Pfam" id="PF02353">
    <property type="entry name" value="CMAS"/>
    <property type="match status" value="1"/>
</dbReference>
<evidence type="ECO:0000256" key="6">
    <source>
        <dbReference type="ARBA" id="ARBA00022603"/>
    </source>
</evidence>
<proteinExistence type="inferred from homology"/>
<dbReference type="InterPro" id="IPR029063">
    <property type="entry name" value="SAM-dependent_MTases_sf"/>
</dbReference>
<comment type="pathway">
    <text evidence="2">Lipid metabolism; sphingolipid metabolism.</text>
</comment>
<comment type="caution">
    <text evidence="16">The sequence shown here is derived from an EMBL/GenBank/DDBJ whole genome shotgun (WGS) entry which is preliminary data.</text>
</comment>
<evidence type="ECO:0000256" key="2">
    <source>
        <dbReference type="ARBA" id="ARBA00004760"/>
    </source>
</evidence>
<keyword evidence="13 15" id="KW-0472">Membrane</keyword>
<dbReference type="Gene3D" id="3.40.50.150">
    <property type="entry name" value="Vaccinia Virus protein VP39"/>
    <property type="match status" value="1"/>
</dbReference>
<evidence type="ECO:0000256" key="7">
    <source>
        <dbReference type="ARBA" id="ARBA00022679"/>
    </source>
</evidence>
<evidence type="ECO:0000313" key="16">
    <source>
        <dbReference type="EMBL" id="ORZ38469.1"/>
    </source>
</evidence>
<keyword evidence="9 15" id="KW-0812">Transmembrane</keyword>
<keyword evidence="6 16" id="KW-0489">Methyltransferase</keyword>
<keyword evidence="17" id="KW-1185">Reference proteome</keyword>
<feature type="transmembrane region" description="Helical" evidence="15">
    <location>
        <begin position="47"/>
        <end position="67"/>
    </location>
</feature>
<dbReference type="PANTHER" id="PTHR45197">
    <property type="entry name" value="SYNTHASE, PUTATIVE (AFU_ORTHOLOGUE AFUA_7G04190)-RELATED"/>
    <property type="match status" value="1"/>
</dbReference>
<evidence type="ECO:0000256" key="5">
    <source>
        <dbReference type="ARBA" id="ARBA00022516"/>
    </source>
</evidence>
<evidence type="ECO:0000256" key="9">
    <source>
        <dbReference type="ARBA" id="ARBA00022692"/>
    </source>
</evidence>
<dbReference type="STRING" id="765915.A0A1Y2HVD1"/>
<name>A0A1Y2HVD1_9FUNG</name>
<keyword evidence="8" id="KW-0949">S-adenosyl-L-methionine</keyword>
<protein>
    <recommendedName>
        <fullName evidence="14">sphingolipid C(9)-methyltransferase</fullName>
        <ecNumber evidence="14">2.1.1.317</ecNumber>
    </recommendedName>
</protein>
<dbReference type="CDD" id="cd02440">
    <property type="entry name" value="AdoMet_MTases"/>
    <property type="match status" value="1"/>
</dbReference>
<dbReference type="GO" id="GO:0016020">
    <property type="term" value="C:membrane"/>
    <property type="evidence" value="ECO:0007669"/>
    <property type="project" value="UniProtKB-SubCell"/>
</dbReference>
<gene>
    <name evidence="16" type="ORF">BCR44DRAFT_1412533</name>
</gene>
<comment type="pathway">
    <text evidence="3">Sphingolipid metabolism.</text>
</comment>
<keyword evidence="5" id="KW-0444">Lipid biosynthesis</keyword>
<evidence type="ECO:0000256" key="1">
    <source>
        <dbReference type="ARBA" id="ARBA00004141"/>
    </source>
</evidence>
<evidence type="ECO:0000256" key="3">
    <source>
        <dbReference type="ARBA" id="ARBA00004991"/>
    </source>
</evidence>
<comment type="subcellular location">
    <subcellularLocation>
        <location evidence="1">Membrane</location>
        <topology evidence="1">Multi-pass membrane protein</topology>
    </subcellularLocation>
</comment>
<dbReference type="PANTHER" id="PTHR45197:SF1">
    <property type="entry name" value="SPHINGOLIPID C9-METHYLTRANSFERASE A-RELATED"/>
    <property type="match status" value="1"/>
</dbReference>
<keyword evidence="12" id="KW-0443">Lipid metabolism</keyword>
<comment type="similarity">
    <text evidence="4">Belongs to the CFA/CMAS family.</text>
</comment>
<dbReference type="OrthoDB" id="412182at2759"/>
<evidence type="ECO:0000256" key="11">
    <source>
        <dbReference type="ARBA" id="ARBA00022989"/>
    </source>
</evidence>
<dbReference type="GO" id="GO:0032259">
    <property type="term" value="P:methylation"/>
    <property type="evidence" value="ECO:0007669"/>
    <property type="project" value="UniProtKB-KW"/>
</dbReference>
<dbReference type="InterPro" id="IPR052290">
    <property type="entry name" value="Sphingo_C9-MT"/>
</dbReference>